<evidence type="ECO:0000313" key="1">
    <source>
        <dbReference type="EMBL" id="OZS76158.1"/>
    </source>
</evidence>
<accession>A0A264VXU2</accession>
<protein>
    <recommendedName>
        <fullName evidence="3">Rop family plasmid primer RNA-binding protein</fullName>
    </recommendedName>
</protein>
<evidence type="ECO:0008006" key="3">
    <source>
        <dbReference type="Google" id="ProtNLM"/>
    </source>
</evidence>
<sequence length="65" mass="7154">MMADINIHQAAEKAHQVELINLLIESHPHQLQDSEISTLASLMAKLSGDVCVFLQEEIVAQEANS</sequence>
<organism evidence="1 2">
    <name type="scientific">Providencia rettgeri</name>
    <dbReference type="NCBI Taxonomy" id="587"/>
    <lineage>
        <taxon>Bacteria</taxon>
        <taxon>Pseudomonadati</taxon>
        <taxon>Pseudomonadota</taxon>
        <taxon>Gammaproteobacteria</taxon>
        <taxon>Enterobacterales</taxon>
        <taxon>Morganellaceae</taxon>
        <taxon>Providencia</taxon>
    </lineage>
</organism>
<dbReference type="EMBL" id="NOWC01000002">
    <property type="protein sequence ID" value="OZS76158.1"/>
    <property type="molecule type" value="Genomic_DNA"/>
</dbReference>
<gene>
    <name evidence="1" type="ORF">CHI95_03005</name>
</gene>
<dbReference type="AlphaFoldDB" id="A0A264VXU2"/>
<comment type="caution">
    <text evidence="1">The sequence shown here is derived from an EMBL/GenBank/DDBJ whole genome shotgun (WGS) entry which is preliminary data.</text>
</comment>
<dbReference type="Proteomes" id="UP000216001">
    <property type="component" value="Unassembled WGS sequence"/>
</dbReference>
<proteinExistence type="predicted"/>
<reference evidence="1 2" key="1">
    <citation type="submission" date="2017-07" db="EMBL/GenBank/DDBJ databases">
        <title>blaIMP-27 on transferable plasmids in Proteus mirabilis and Providencia rettgeri.</title>
        <authorList>
            <person name="Potter R."/>
        </authorList>
    </citation>
    <scope>NUCLEOTIDE SEQUENCE [LARGE SCALE GENOMIC DNA]</scope>
    <source>
        <strain evidence="1 2">PR1</strain>
    </source>
</reference>
<evidence type="ECO:0000313" key="2">
    <source>
        <dbReference type="Proteomes" id="UP000216001"/>
    </source>
</evidence>
<name>A0A264VXU2_PRORE</name>